<dbReference type="AlphaFoldDB" id="A7VSR1"/>
<evidence type="ECO:0000313" key="2">
    <source>
        <dbReference type="EMBL" id="EDO61207.1"/>
    </source>
</evidence>
<dbReference type="Proteomes" id="UP000003490">
    <property type="component" value="Unassembled WGS sequence"/>
</dbReference>
<evidence type="ECO:0000313" key="5">
    <source>
        <dbReference type="Proteomes" id="UP000220611"/>
    </source>
</evidence>
<reference evidence="3 5" key="3">
    <citation type="submission" date="2017-07" db="EMBL/GenBank/DDBJ databases">
        <title>Prevalence of linear plasmids in Cutibacterium (Propionibacterium) acnes isolates obtained from prostatic tissue.</title>
        <authorList>
            <person name="Davidsson S."/>
            <person name="Carlsson J."/>
            <person name="Molling P."/>
            <person name="Andren O."/>
            <person name="Andersson S.-O."/>
            <person name="Brzuszkiewicz E."/>
            <person name="Poehlein A."/>
            <person name="Al-Zeer M."/>
            <person name="Brinkmann V."/>
            <person name="Scavenius C."/>
            <person name="Nazipi S."/>
            <person name="Soderquist B."/>
            <person name="Bruggemann H."/>
        </authorList>
    </citation>
    <scope>NUCLEOTIDE SEQUENCE [LARGE SCALE GENOMIC DNA]</scope>
    <source>
        <strain evidence="3 5">DSM 753</strain>
    </source>
</reference>
<evidence type="ECO:0000256" key="1">
    <source>
        <dbReference type="SAM" id="MobiDB-lite"/>
    </source>
</evidence>
<dbReference type="EMBL" id="ABCB02000018">
    <property type="protein sequence ID" value="EDO61207.1"/>
    <property type="molecule type" value="Genomic_DNA"/>
</dbReference>
<evidence type="ECO:0000313" key="3">
    <source>
        <dbReference type="EMBL" id="PEQ24493.1"/>
    </source>
</evidence>
<proteinExistence type="predicted"/>
<comment type="caution">
    <text evidence="2">The sequence shown here is derived from an EMBL/GenBank/DDBJ whole genome shotgun (WGS) entry which is preliminary data.</text>
</comment>
<reference evidence="2 4" key="1">
    <citation type="submission" date="2007-08" db="EMBL/GenBank/DDBJ databases">
        <title>Draft genome sequence of Clostridium leptum (DSM 753).</title>
        <authorList>
            <person name="Sudarsanam P."/>
            <person name="Ley R."/>
            <person name="Guruge J."/>
            <person name="Turnbaugh P.J."/>
            <person name="Mahowald M."/>
            <person name="Liep D."/>
            <person name="Gordon J."/>
        </authorList>
    </citation>
    <scope>NUCLEOTIDE SEQUENCE [LARGE SCALE GENOMIC DNA]</scope>
    <source>
        <strain evidence="2 4">DSM 753</strain>
    </source>
</reference>
<protein>
    <submittedName>
        <fullName evidence="2">Uncharacterized protein</fullName>
    </submittedName>
</protein>
<keyword evidence="5" id="KW-1185">Reference proteome</keyword>
<feature type="region of interest" description="Disordered" evidence="1">
    <location>
        <begin position="1"/>
        <end position="24"/>
    </location>
</feature>
<reference evidence="2 4" key="2">
    <citation type="submission" date="2007-08" db="EMBL/GenBank/DDBJ databases">
        <authorList>
            <person name="Fulton L."/>
            <person name="Clifton S."/>
            <person name="Fulton B."/>
            <person name="Xu J."/>
            <person name="Minx P."/>
            <person name="Pepin K.H."/>
            <person name="Johnson M."/>
            <person name="Thiruvilangam P."/>
            <person name="Bhonagiri V."/>
            <person name="Nash W.E."/>
            <person name="Wang C."/>
            <person name="Mardis E.R."/>
            <person name="Wilson R.K."/>
        </authorList>
    </citation>
    <scope>NUCLEOTIDE SEQUENCE [LARGE SCALE GENOMIC DNA]</scope>
    <source>
        <strain evidence="2 4">DSM 753</strain>
    </source>
</reference>
<accession>A7VSR1</accession>
<name>A7VSR1_9FIRM</name>
<evidence type="ECO:0000313" key="4">
    <source>
        <dbReference type="Proteomes" id="UP000003490"/>
    </source>
</evidence>
<dbReference type="Proteomes" id="UP000220611">
    <property type="component" value="Unassembled WGS sequence"/>
</dbReference>
<dbReference type="EMBL" id="NOXF01000005">
    <property type="protein sequence ID" value="PEQ24493.1"/>
    <property type="molecule type" value="Genomic_DNA"/>
</dbReference>
<gene>
    <name evidence="3" type="ORF">CH238_07970</name>
    <name evidence="2" type="ORF">CLOLEP_01602</name>
</gene>
<organism evidence="2 4">
    <name type="scientific">[Clostridium] leptum DSM 753</name>
    <dbReference type="NCBI Taxonomy" id="428125"/>
    <lineage>
        <taxon>Bacteria</taxon>
        <taxon>Bacillati</taxon>
        <taxon>Bacillota</taxon>
        <taxon>Clostridia</taxon>
        <taxon>Eubacteriales</taxon>
        <taxon>Oscillospiraceae</taxon>
        <taxon>Oscillospiraceae incertae sedis</taxon>
    </lineage>
</organism>
<sequence length="62" mass="6854">MGKSEKIKITAAPPGISRRPKLQTEAERASLAVVFGAKSREEEKGRKTGRSGCEMLRLKRNI</sequence>
<dbReference type="HOGENOM" id="CLU_2896120_0_0_9"/>